<feature type="region of interest" description="Disordered" evidence="2">
    <location>
        <begin position="72"/>
        <end position="94"/>
    </location>
</feature>
<evidence type="ECO:0000313" key="4">
    <source>
        <dbReference type="Proteomes" id="UP000016566"/>
    </source>
</evidence>
<dbReference type="GO" id="GO:0006310">
    <property type="term" value="P:DNA recombination"/>
    <property type="evidence" value="ECO:0007669"/>
    <property type="project" value="UniProtKB-KW"/>
</dbReference>
<keyword evidence="4" id="KW-1185">Reference proteome</keyword>
<dbReference type="AlphaFoldDB" id="U2Z7B0"/>
<dbReference type="EMBL" id="BATB01000053">
    <property type="protein sequence ID" value="GAD56937.1"/>
    <property type="molecule type" value="Genomic_DNA"/>
</dbReference>
<proteinExistence type="predicted"/>
<evidence type="ECO:0000256" key="1">
    <source>
        <dbReference type="ARBA" id="ARBA00023172"/>
    </source>
</evidence>
<dbReference type="GO" id="GO:0015074">
    <property type="term" value="P:DNA integration"/>
    <property type="evidence" value="ECO:0007669"/>
    <property type="project" value="InterPro"/>
</dbReference>
<sequence>MEAIRPDDLLAMLATLSHDLRGLRDRAMLLIGFAGVLRRSEPSGWLMAKTTPLMAAAGPRFSRPAFLSRCAARPAGARSRSPAAPAIRPARSKP</sequence>
<organism evidence="3 4">
    <name type="scientific">Limimaricola cinnabarinus LL-001</name>
    <dbReference type="NCBI Taxonomy" id="1337093"/>
    <lineage>
        <taxon>Bacteria</taxon>
        <taxon>Pseudomonadati</taxon>
        <taxon>Pseudomonadota</taxon>
        <taxon>Alphaproteobacteria</taxon>
        <taxon>Rhodobacterales</taxon>
        <taxon>Paracoccaceae</taxon>
        <taxon>Limimaricola</taxon>
    </lineage>
</organism>
<comment type="caution">
    <text evidence="3">The sequence shown here is derived from an EMBL/GenBank/DDBJ whole genome shotgun (WGS) entry which is preliminary data.</text>
</comment>
<dbReference type="STRING" id="1337093.MBELCI_2989"/>
<name>U2Z7B0_9RHOB</name>
<reference evidence="3" key="1">
    <citation type="journal article" date="2013" name="Genome Announc.">
        <title>Draft Genome Sequence of Loktanella cinnabarina LL-001T, Isolated from Deep-Sea Floor Sediment.</title>
        <authorList>
            <person name="Nishi S."/>
            <person name="Tsubouchi T."/>
            <person name="Takaki Y."/>
            <person name="Koyanagi R."/>
            <person name="Satoh N."/>
            <person name="Maruyama T."/>
            <person name="Hatada Y."/>
        </authorList>
    </citation>
    <scope>NUCLEOTIDE SEQUENCE [LARGE SCALE GENOMIC DNA]</scope>
    <source>
        <strain evidence="3">LL-001</strain>
    </source>
</reference>
<dbReference type="InterPro" id="IPR011010">
    <property type="entry name" value="DNA_brk_join_enz"/>
</dbReference>
<evidence type="ECO:0000313" key="3">
    <source>
        <dbReference type="EMBL" id="GAD56937.1"/>
    </source>
</evidence>
<dbReference type="Gene3D" id="1.10.443.10">
    <property type="entry name" value="Intergrase catalytic core"/>
    <property type="match status" value="1"/>
</dbReference>
<dbReference type="eggNOG" id="COG0582">
    <property type="taxonomic scope" value="Bacteria"/>
</dbReference>
<accession>U2Z7B0</accession>
<evidence type="ECO:0000256" key="2">
    <source>
        <dbReference type="SAM" id="MobiDB-lite"/>
    </source>
</evidence>
<dbReference type="Proteomes" id="UP000016566">
    <property type="component" value="Unassembled WGS sequence"/>
</dbReference>
<keyword evidence="1" id="KW-0233">DNA recombination</keyword>
<protein>
    <submittedName>
        <fullName evidence="3">Putative integrase/recombinase</fullName>
    </submittedName>
</protein>
<dbReference type="GO" id="GO:0003677">
    <property type="term" value="F:DNA binding"/>
    <property type="evidence" value="ECO:0007669"/>
    <property type="project" value="InterPro"/>
</dbReference>
<dbReference type="SUPFAM" id="SSF56349">
    <property type="entry name" value="DNA breaking-rejoining enzymes"/>
    <property type="match status" value="1"/>
</dbReference>
<gene>
    <name evidence="3" type="ORF">MBELCI_2989</name>
</gene>
<dbReference type="InterPro" id="IPR013762">
    <property type="entry name" value="Integrase-like_cat_sf"/>
</dbReference>